<protein>
    <submittedName>
        <fullName evidence="3">Uncharacterized protein</fullName>
    </submittedName>
</protein>
<feature type="transmembrane region" description="Helical" evidence="2">
    <location>
        <begin position="44"/>
        <end position="64"/>
    </location>
</feature>
<organism evidence="3 4">
    <name type="scientific">Streptomyces hyaluromycini</name>
    <dbReference type="NCBI Taxonomy" id="1377993"/>
    <lineage>
        <taxon>Bacteria</taxon>
        <taxon>Bacillati</taxon>
        <taxon>Actinomycetota</taxon>
        <taxon>Actinomycetes</taxon>
        <taxon>Kitasatosporales</taxon>
        <taxon>Streptomycetaceae</taxon>
        <taxon>Streptomyces</taxon>
    </lineage>
</organism>
<reference evidence="3 4" key="1">
    <citation type="submission" date="2024-06" db="EMBL/GenBank/DDBJ databases">
        <title>The Natural Products Discovery Center: Release of the First 8490 Sequenced Strains for Exploring Actinobacteria Biosynthetic Diversity.</title>
        <authorList>
            <person name="Kalkreuter E."/>
            <person name="Kautsar S.A."/>
            <person name="Yang D."/>
            <person name="Bader C.D."/>
            <person name="Teijaro C.N."/>
            <person name="Fluegel L."/>
            <person name="Davis C.M."/>
            <person name="Simpson J.R."/>
            <person name="Lauterbach L."/>
            <person name="Steele A.D."/>
            <person name="Gui C."/>
            <person name="Meng S."/>
            <person name="Li G."/>
            <person name="Viehrig K."/>
            <person name="Ye F."/>
            <person name="Su P."/>
            <person name="Kiefer A.F."/>
            <person name="Nichols A."/>
            <person name="Cepeda A.J."/>
            <person name="Yan W."/>
            <person name="Fan B."/>
            <person name="Jiang Y."/>
            <person name="Adhikari A."/>
            <person name="Zheng C.-J."/>
            <person name="Schuster L."/>
            <person name="Cowan T.M."/>
            <person name="Smanski M.J."/>
            <person name="Chevrette M.G."/>
            <person name="De Carvalho L.P.S."/>
            <person name="Shen B."/>
        </authorList>
    </citation>
    <scope>NUCLEOTIDE SEQUENCE [LARGE SCALE GENOMIC DNA]</scope>
    <source>
        <strain evidence="3 4">NPDC000234</strain>
    </source>
</reference>
<keyword evidence="2" id="KW-0812">Transmembrane</keyword>
<evidence type="ECO:0000256" key="2">
    <source>
        <dbReference type="SAM" id="Phobius"/>
    </source>
</evidence>
<name>A0ABV1WX38_9ACTN</name>
<evidence type="ECO:0000313" key="3">
    <source>
        <dbReference type="EMBL" id="MER7181337.1"/>
    </source>
</evidence>
<dbReference type="RefSeq" id="WP_350782085.1">
    <property type="nucleotide sequence ID" value="NZ_JBEPEK010000114.1"/>
</dbReference>
<feature type="compositionally biased region" description="Basic residues" evidence="1">
    <location>
        <begin position="67"/>
        <end position="77"/>
    </location>
</feature>
<accession>A0ABV1WX38</accession>
<dbReference type="Proteomes" id="UP001474181">
    <property type="component" value="Unassembled WGS sequence"/>
</dbReference>
<dbReference type="EMBL" id="JBEPEK010000114">
    <property type="protein sequence ID" value="MER7181337.1"/>
    <property type="molecule type" value="Genomic_DNA"/>
</dbReference>
<evidence type="ECO:0000313" key="4">
    <source>
        <dbReference type="Proteomes" id="UP001474181"/>
    </source>
</evidence>
<keyword evidence="4" id="KW-1185">Reference proteome</keyword>
<comment type="caution">
    <text evidence="3">The sequence shown here is derived from an EMBL/GenBank/DDBJ whole genome shotgun (WGS) entry which is preliminary data.</text>
</comment>
<proteinExistence type="predicted"/>
<sequence length="85" mass="9342">MADGGALRLFASKALLIWTACLAGLALADGIYWVQHHRLPDTSSINISIGGTAFVAVVGSVSDTRRTQRAQRRKRRELRGPREPR</sequence>
<gene>
    <name evidence="3" type="ORF">ABT404_17965</name>
</gene>
<keyword evidence="2" id="KW-0472">Membrane</keyword>
<feature type="region of interest" description="Disordered" evidence="1">
    <location>
        <begin position="63"/>
        <end position="85"/>
    </location>
</feature>
<keyword evidence="2" id="KW-1133">Transmembrane helix</keyword>
<evidence type="ECO:0000256" key="1">
    <source>
        <dbReference type="SAM" id="MobiDB-lite"/>
    </source>
</evidence>